<dbReference type="Proteomes" id="UP000094067">
    <property type="component" value="Unassembled WGS sequence"/>
</dbReference>
<dbReference type="Proteomes" id="UP000094271">
    <property type="component" value="Unassembled WGS sequence"/>
</dbReference>
<keyword evidence="5 12" id="KW-1003">Cell membrane</keyword>
<feature type="transmembrane region" description="Helical" evidence="12">
    <location>
        <begin position="30"/>
        <end position="51"/>
    </location>
</feature>
<dbReference type="InterPro" id="IPR029025">
    <property type="entry name" value="T3SS_substrate_exporter_C"/>
</dbReference>
<keyword evidence="9 12" id="KW-1133">Transmembrane helix</keyword>
<dbReference type="InterPro" id="IPR006135">
    <property type="entry name" value="T3SS_substrate_exporter"/>
</dbReference>
<keyword evidence="11 12" id="KW-1006">Bacterial flagellum protein export</keyword>
<evidence type="ECO:0000256" key="2">
    <source>
        <dbReference type="ARBA" id="ARBA00010690"/>
    </source>
</evidence>
<dbReference type="GO" id="GO:0044780">
    <property type="term" value="P:bacterial-type flagellum assembly"/>
    <property type="evidence" value="ECO:0007669"/>
    <property type="project" value="InterPro"/>
</dbReference>
<sequence>MAADEKTEKATPKRKQDERKKGNVFQSSDVAAVASLLAVFNGLKIFASFMYKSMYQGVILFFGYARMEYPVNSESLQDKLIQAMLLFAQAALPLLLIAGVTAVAVAALQTRMAFSMETIKFKANRISPLQGFKRLFSIRSVVELLKALIKITVLGWMIYSFLSSRMHEFVRLMDGTVMDAISFAGNTVLSLVNTVGVAFLFLAAFDYLYQWWDYEKNLRMSKQEIKEEYKQTEGDPQIKGKIREKQRQMSSKRMMQNVPKADVIIRNPTHFAVALGYDPERNKAPVVLAKGADRVALKIVEIGEANDVYIMENRPLARGLYDAAEIDMEIPGEFYQAVAGVLAFVYKLKKEK</sequence>
<dbReference type="SUPFAM" id="SSF160544">
    <property type="entry name" value="EscU C-terminal domain-like"/>
    <property type="match status" value="1"/>
</dbReference>
<comment type="subcellular location">
    <subcellularLocation>
        <location evidence="1">Cell membrane</location>
        <topology evidence="1">Multi-pass membrane protein</topology>
    </subcellularLocation>
</comment>
<evidence type="ECO:0000313" key="19">
    <source>
        <dbReference type="Proteomes" id="UP000094271"/>
    </source>
</evidence>
<gene>
    <name evidence="14" type="primary">flhB_1</name>
    <name evidence="12" type="synonym">flhB</name>
    <name evidence="15" type="ORF">BEH84_04813</name>
    <name evidence="16" type="ORF">BEI59_35450</name>
    <name evidence="14" type="ORF">BEI61_05386</name>
    <name evidence="17" type="ORF">BEI63_04795</name>
</gene>
<dbReference type="GO" id="GO:0005886">
    <property type="term" value="C:plasma membrane"/>
    <property type="evidence" value="ECO:0007669"/>
    <property type="project" value="UniProtKB-SubCell"/>
</dbReference>
<evidence type="ECO:0000256" key="11">
    <source>
        <dbReference type="ARBA" id="ARBA00023225"/>
    </source>
</evidence>
<evidence type="ECO:0000313" key="15">
    <source>
        <dbReference type="EMBL" id="ODM10439.1"/>
    </source>
</evidence>
<name>A0A1E3A7V5_9FIRM</name>
<dbReference type="InterPro" id="IPR006136">
    <property type="entry name" value="FlhB"/>
</dbReference>
<dbReference type="NCBIfam" id="TIGR00328">
    <property type="entry name" value="flhB"/>
    <property type="match status" value="1"/>
</dbReference>
<dbReference type="Gene3D" id="3.40.1690.10">
    <property type="entry name" value="secretion proteins EscU"/>
    <property type="match status" value="1"/>
</dbReference>
<feature type="transmembrane region" description="Helical" evidence="12">
    <location>
        <begin position="80"/>
        <end position="108"/>
    </location>
</feature>
<dbReference type="EMBL" id="MCGI01000004">
    <property type="protein sequence ID" value="ODM10439.1"/>
    <property type="molecule type" value="Genomic_DNA"/>
</dbReference>
<evidence type="ECO:0000313" key="16">
    <source>
        <dbReference type="EMBL" id="ODR36557.1"/>
    </source>
</evidence>
<keyword evidence="14" id="KW-0966">Cell projection</keyword>
<dbReference type="PANTHER" id="PTHR30531">
    <property type="entry name" value="FLAGELLAR BIOSYNTHETIC PROTEIN FLHB"/>
    <property type="match status" value="1"/>
</dbReference>
<dbReference type="EMBL" id="MEHA01000051">
    <property type="protein sequence ID" value="ODR36557.1"/>
    <property type="molecule type" value="Genomic_DNA"/>
</dbReference>
<evidence type="ECO:0000256" key="13">
    <source>
        <dbReference type="SAM" id="MobiDB-lite"/>
    </source>
</evidence>
<protein>
    <recommendedName>
        <fullName evidence="3 12">Flagellar biosynthetic protein FlhB</fullName>
    </recommendedName>
</protein>
<evidence type="ECO:0000313" key="18">
    <source>
        <dbReference type="Proteomes" id="UP000094067"/>
    </source>
</evidence>
<dbReference type="GO" id="GO:0009306">
    <property type="term" value="P:protein secretion"/>
    <property type="evidence" value="ECO:0007669"/>
    <property type="project" value="InterPro"/>
</dbReference>
<dbReference type="RefSeq" id="WP_044970950.1">
    <property type="nucleotide sequence ID" value="NZ_BAABXS010000001.1"/>
</dbReference>
<evidence type="ECO:0000256" key="1">
    <source>
        <dbReference type="ARBA" id="ARBA00004651"/>
    </source>
</evidence>
<evidence type="ECO:0000313" key="14">
    <source>
        <dbReference type="EMBL" id="ODM04577.1"/>
    </source>
</evidence>
<keyword evidence="10 12" id="KW-0472">Membrane</keyword>
<evidence type="ECO:0000256" key="6">
    <source>
        <dbReference type="ARBA" id="ARBA00022692"/>
    </source>
</evidence>
<feature type="transmembrane region" description="Helical" evidence="12">
    <location>
        <begin position="144"/>
        <end position="162"/>
    </location>
</feature>
<reference evidence="18 21" key="1">
    <citation type="submission" date="2016-07" db="EMBL/GenBank/DDBJ databases">
        <title>Characterization of isolates of Eisenbergiella tayi derived from blood cultures, using whole genome sequencing.</title>
        <authorList>
            <person name="Burdz T."/>
            <person name="Wiebe D."/>
            <person name="Huynh C."/>
            <person name="Bernard K."/>
        </authorList>
    </citation>
    <scope>NUCLEOTIDE SEQUENCE [LARGE SCALE GENOMIC DNA]</scope>
    <source>
        <strain evidence="14 18">NML 110608</strain>
        <strain evidence="15 21">NML 120489</strain>
    </source>
</reference>
<comment type="caution">
    <text evidence="14">The sequence shown here is derived from an EMBL/GenBank/DDBJ whole genome shotgun (WGS) entry which is preliminary data.</text>
</comment>
<dbReference type="OrthoDB" id="9807950at2"/>
<evidence type="ECO:0000313" key="17">
    <source>
        <dbReference type="EMBL" id="ODR60238.1"/>
    </source>
</evidence>
<keyword evidence="4 12" id="KW-0813">Transport</keyword>
<comment type="similarity">
    <text evidence="2 12">Belongs to the type III secretion exporter family.</text>
</comment>
<proteinExistence type="inferred from homology"/>
<dbReference type="Pfam" id="PF01312">
    <property type="entry name" value="Bac_export_2"/>
    <property type="match status" value="1"/>
</dbReference>
<dbReference type="EMBL" id="MEHD01000012">
    <property type="protein sequence ID" value="ODR60238.1"/>
    <property type="molecule type" value="Genomic_DNA"/>
</dbReference>
<dbReference type="FunFam" id="3.40.1690.10:FF:000001">
    <property type="entry name" value="Flagellar biosynthetic protein FlhB"/>
    <property type="match status" value="1"/>
</dbReference>
<dbReference type="Proteomes" id="UP000095003">
    <property type="component" value="Unassembled WGS sequence"/>
</dbReference>
<evidence type="ECO:0000256" key="9">
    <source>
        <dbReference type="ARBA" id="ARBA00022989"/>
    </source>
</evidence>
<evidence type="ECO:0000256" key="8">
    <source>
        <dbReference type="ARBA" id="ARBA00022927"/>
    </source>
</evidence>
<dbReference type="PANTHER" id="PTHR30531:SF12">
    <property type="entry name" value="FLAGELLAR BIOSYNTHETIC PROTEIN FLHB"/>
    <property type="match status" value="1"/>
</dbReference>
<keyword evidence="20" id="KW-1185">Reference proteome</keyword>
<dbReference type="PRINTS" id="PR00950">
    <property type="entry name" value="TYPE3IMSPROT"/>
</dbReference>
<dbReference type="GeneID" id="93301572"/>
<evidence type="ECO:0000256" key="5">
    <source>
        <dbReference type="ARBA" id="ARBA00022475"/>
    </source>
</evidence>
<keyword evidence="14" id="KW-0969">Cilium</keyword>
<evidence type="ECO:0000313" key="20">
    <source>
        <dbReference type="Proteomes" id="UP000094869"/>
    </source>
</evidence>
<evidence type="ECO:0000256" key="4">
    <source>
        <dbReference type="ARBA" id="ARBA00022448"/>
    </source>
</evidence>
<keyword evidence="7 12" id="KW-1005">Bacterial flagellum biogenesis</keyword>
<evidence type="ECO:0000256" key="7">
    <source>
        <dbReference type="ARBA" id="ARBA00022795"/>
    </source>
</evidence>
<dbReference type="Gene3D" id="6.10.250.2080">
    <property type="match status" value="1"/>
</dbReference>
<dbReference type="PATRIC" id="fig|1432052.3.peg.5339"/>
<keyword evidence="14" id="KW-0282">Flagellum</keyword>
<reference evidence="16 19" key="3">
    <citation type="submission" date="2016-08" db="EMBL/GenBank/DDBJ databases">
        <authorList>
            <person name="Seilhamer J.J."/>
        </authorList>
    </citation>
    <scope>NUCLEOTIDE SEQUENCE [LARGE SCALE GENOMIC DNA]</scope>
    <source>
        <strain evidence="16 19">NML150140-1</strain>
    </source>
</reference>
<dbReference type="Proteomes" id="UP000094869">
    <property type="component" value="Unassembled WGS sequence"/>
</dbReference>
<reference evidence="17 20" key="2">
    <citation type="submission" date="2016-08" db="EMBL/GenBank/DDBJ databases">
        <title>Characterization of Isolates of Eisenbergiella tayi Derived from Blood Cultures, Using Whole Genome Sequencing.</title>
        <authorList>
            <person name="Bernier A.-M."/>
            <person name="Burdz T."/>
            <person name="Wiebe D."/>
            <person name="Bernard K."/>
        </authorList>
    </citation>
    <scope>NUCLEOTIDE SEQUENCE [LARGE SCALE GENOMIC DNA]</scope>
    <source>
        <strain evidence="17 20">NML120146</strain>
    </source>
</reference>
<feature type="region of interest" description="Disordered" evidence="13">
    <location>
        <begin position="1"/>
        <end position="22"/>
    </location>
</feature>
<keyword evidence="6 12" id="KW-0812">Transmembrane</keyword>
<organism evidence="14 18">
    <name type="scientific">Eisenbergiella tayi</name>
    <dbReference type="NCBI Taxonomy" id="1432052"/>
    <lineage>
        <taxon>Bacteria</taxon>
        <taxon>Bacillati</taxon>
        <taxon>Bacillota</taxon>
        <taxon>Clostridia</taxon>
        <taxon>Lachnospirales</taxon>
        <taxon>Lachnospiraceae</taxon>
        <taxon>Eisenbergiella</taxon>
    </lineage>
</organism>
<dbReference type="EMBL" id="MCGH01000003">
    <property type="protein sequence ID" value="ODM04577.1"/>
    <property type="molecule type" value="Genomic_DNA"/>
</dbReference>
<dbReference type="AlphaFoldDB" id="A0A1E3A7V5"/>
<accession>A0A1E3A7V5</accession>
<evidence type="ECO:0000256" key="10">
    <source>
        <dbReference type="ARBA" id="ARBA00023136"/>
    </source>
</evidence>
<feature type="compositionally biased region" description="Basic and acidic residues" evidence="13">
    <location>
        <begin position="1"/>
        <end position="21"/>
    </location>
</feature>
<comment type="function">
    <text evidence="12">Required for formation of the rod structure in the basal body of the flagellar apparatus. Together with FliI and FliH, may constitute the export apparatus of flagellin.</text>
</comment>
<feature type="transmembrane region" description="Helical" evidence="12">
    <location>
        <begin position="182"/>
        <end position="209"/>
    </location>
</feature>
<evidence type="ECO:0000256" key="12">
    <source>
        <dbReference type="RuleBase" id="RU364091"/>
    </source>
</evidence>
<evidence type="ECO:0000313" key="21">
    <source>
        <dbReference type="Proteomes" id="UP000095003"/>
    </source>
</evidence>
<keyword evidence="8 12" id="KW-0653">Protein transport</keyword>
<evidence type="ECO:0000256" key="3">
    <source>
        <dbReference type="ARBA" id="ARBA00021622"/>
    </source>
</evidence>